<reference evidence="1 2" key="1">
    <citation type="submission" date="2018-09" db="EMBL/GenBank/DDBJ databases">
        <title>Genomic Encyclopedia of Archaeal and Bacterial Type Strains, Phase II (KMG-II): from individual species to whole genera.</title>
        <authorList>
            <person name="Goeker M."/>
        </authorList>
    </citation>
    <scope>NUCLEOTIDE SEQUENCE [LARGE SCALE GENOMIC DNA]</scope>
    <source>
        <strain evidence="1 2">DSM 17008</strain>
    </source>
</reference>
<evidence type="ECO:0000313" key="1">
    <source>
        <dbReference type="EMBL" id="RKD71071.1"/>
    </source>
</evidence>
<name>A0A419UZJ5_9BACL</name>
<evidence type="ECO:0000313" key="2">
    <source>
        <dbReference type="Proteomes" id="UP000285120"/>
    </source>
</evidence>
<proteinExistence type="predicted"/>
<keyword evidence="2" id="KW-1185">Reference proteome</keyword>
<accession>A0A419UZJ5</accession>
<dbReference type="AlphaFoldDB" id="A0A419UZJ5"/>
<organism evidence="1 2">
    <name type="scientific">Sinobaca qinghaiensis</name>
    <dbReference type="NCBI Taxonomy" id="342944"/>
    <lineage>
        <taxon>Bacteria</taxon>
        <taxon>Bacillati</taxon>
        <taxon>Bacillota</taxon>
        <taxon>Bacilli</taxon>
        <taxon>Bacillales</taxon>
        <taxon>Sporolactobacillaceae</taxon>
        <taxon>Sinobaca</taxon>
    </lineage>
</organism>
<sequence length="34" mass="4025">MTGEREEAEFQFSLEEEGFEMLETDVFMTEVYNG</sequence>
<comment type="caution">
    <text evidence="1">The sequence shown here is derived from an EMBL/GenBank/DDBJ whole genome shotgun (WGS) entry which is preliminary data.</text>
</comment>
<protein>
    <submittedName>
        <fullName evidence="1">Uncharacterized protein</fullName>
    </submittedName>
</protein>
<dbReference type="Proteomes" id="UP000285120">
    <property type="component" value="Unassembled WGS sequence"/>
</dbReference>
<dbReference type="EMBL" id="RAPK01000010">
    <property type="protein sequence ID" value="RKD71071.1"/>
    <property type="molecule type" value="Genomic_DNA"/>
</dbReference>
<gene>
    <name evidence="1" type="ORF">ATL39_2461</name>
</gene>